<evidence type="ECO:0000256" key="1">
    <source>
        <dbReference type="ARBA" id="ARBA00002393"/>
    </source>
</evidence>
<reference evidence="8 9" key="1">
    <citation type="submission" date="2023-11" db="EMBL/GenBank/DDBJ databases">
        <title>MicrobeMod: A computational toolkit for identifying prokaryotic methylation and restriction-modification with nanopore sequencing.</title>
        <authorList>
            <person name="Crits-Christoph A."/>
            <person name="Kang S.C."/>
            <person name="Lee H."/>
            <person name="Ostrov N."/>
        </authorList>
    </citation>
    <scope>NUCLEOTIDE SEQUENCE [LARGE SCALE GENOMIC DNA]</scope>
    <source>
        <strain evidence="8 9">ATCC 49870</strain>
    </source>
</reference>
<evidence type="ECO:0000256" key="4">
    <source>
        <dbReference type="ARBA" id="ARBA00022741"/>
    </source>
</evidence>
<evidence type="ECO:0000256" key="6">
    <source>
        <dbReference type="SAM" id="MobiDB-lite"/>
    </source>
</evidence>
<dbReference type="SMART" id="SM00382">
    <property type="entry name" value="AAA"/>
    <property type="match status" value="1"/>
</dbReference>
<feature type="region of interest" description="Disordered" evidence="6">
    <location>
        <begin position="1"/>
        <end position="27"/>
    </location>
</feature>
<dbReference type="InterPro" id="IPR032423">
    <property type="entry name" value="AAA_assoc_2"/>
</dbReference>
<dbReference type="SUPFAM" id="SSF52540">
    <property type="entry name" value="P-loop containing nucleoside triphosphate hydrolases"/>
    <property type="match status" value="1"/>
</dbReference>
<dbReference type="Proteomes" id="UP001327459">
    <property type="component" value="Chromosome"/>
</dbReference>
<dbReference type="EMBL" id="CP140153">
    <property type="protein sequence ID" value="WQH15455.1"/>
    <property type="molecule type" value="Genomic_DNA"/>
</dbReference>
<comment type="function">
    <text evidence="1">DNA-dependent ATPase that plays important roles in cellular responses to stalled DNA replication processes.</text>
</comment>
<dbReference type="PANTHER" id="PTHR13779:SF7">
    <property type="entry name" value="ATPASE WRNIP1"/>
    <property type="match status" value="1"/>
</dbReference>
<dbReference type="PANTHER" id="PTHR13779">
    <property type="entry name" value="WERNER HELICASE-INTERACTING PROTEIN 1 FAMILY MEMBER"/>
    <property type="match status" value="1"/>
</dbReference>
<dbReference type="InterPro" id="IPR051314">
    <property type="entry name" value="AAA_ATPase_RarA/MGS1/WRNIP1"/>
</dbReference>
<gene>
    <name evidence="8" type="ORF">SR882_06695</name>
</gene>
<keyword evidence="5" id="KW-0067">ATP-binding</keyword>
<evidence type="ECO:0000313" key="8">
    <source>
        <dbReference type="EMBL" id="WQH15455.1"/>
    </source>
</evidence>
<evidence type="ECO:0000313" key="9">
    <source>
        <dbReference type="Proteomes" id="UP001327459"/>
    </source>
</evidence>
<accession>A0ABZ0YW96</accession>
<dbReference type="InterPro" id="IPR003959">
    <property type="entry name" value="ATPase_AAA_core"/>
</dbReference>
<dbReference type="InterPro" id="IPR027417">
    <property type="entry name" value="P-loop_NTPase"/>
</dbReference>
<sequence length="472" mass="51775">MDKLSPQDDLFGTEEGEPRGEPSSVYRPLADRLRPSHVDEFAGQVRVVGETAPLRVAMEKRQAHSCLLWGPPGVGKTTLAGLYAERLQAEIVYMSAVEAGVRELRAVIQGARERRQSSGRLTVLFLDEIHRFNKSQQDQLLPSVERGVLVLVGATTENPSFSLNNALLSRLRVYRLQPLDDAAMHALLDRALTHPQGVRETTGGPPLVMESAIADRLVAAADGDARRLLTLLELAAQLAGDRADGTAREVGEETLESLLSQSPRRFDQGGDEFYDQISAMHKAIRGSNPDAGAYWLLRMLDGGADPSYLARRLVRIASEDIGNADPRALTMALDAWTAFDRLGVPEGELMLTQAAMYLAVAPKSNAVYTAHKAILATVKQRGTDPVPMHLRNAPTALMEREGWGKGYRYAHDEPEAYAAGETYLPDGLVGTRFYAPVERGLERSIAERMRYWGELDAQAPEKRTPESDLPSG</sequence>
<dbReference type="Gene3D" id="1.20.272.10">
    <property type="match status" value="1"/>
</dbReference>
<proteinExistence type="inferred from homology"/>
<evidence type="ECO:0000256" key="2">
    <source>
        <dbReference type="ARBA" id="ARBA00008959"/>
    </source>
</evidence>
<dbReference type="Pfam" id="PF00004">
    <property type="entry name" value="AAA"/>
    <property type="match status" value="1"/>
</dbReference>
<dbReference type="Pfam" id="PF12002">
    <property type="entry name" value="MgsA_C"/>
    <property type="match status" value="1"/>
</dbReference>
<evidence type="ECO:0000259" key="7">
    <source>
        <dbReference type="SMART" id="SM00382"/>
    </source>
</evidence>
<dbReference type="Gene3D" id="1.10.8.60">
    <property type="match status" value="1"/>
</dbReference>
<name>A0ABZ0YW96_9GAMM</name>
<feature type="domain" description="AAA+ ATPase" evidence="7">
    <location>
        <begin position="62"/>
        <end position="179"/>
    </location>
</feature>
<dbReference type="RefSeq" id="WP_322520483.1">
    <property type="nucleotide sequence ID" value="NZ_CP140153.1"/>
</dbReference>
<dbReference type="InterPro" id="IPR008921">
    <property type="entry name" value="DNA_pol3_clamp-load_cplx_C"/>
</dbReference>
<dbReference type="Gene3D" id="1.10.3710.10">
    <property type="entry name" value="DNA polymerase III clamp loader subunits, C-terminal domain"/>
    <property type="match status" value="1"/>
</dbReference>
<keyword evidence="9" id="KW-1185">Reference proteome</keyword>
<comment type="similarity">
    <text evidence="2">Belongs to the AAA ATPase family. RarA/MGS1/WRNIP1 subfamily.</text>
</comment>
<evidence type="ECO:0000256" key="5">
    <source>
        <dbReference type="ARBA" id="ARBA00022840"/>
    </source>
</evidence>
<dbReference type="SUPFAM" id="SSF48019">
    <property type="entry name" value="post-AAA+ oligomerization domain-like"/>
    <property type="match status" value="1"/>
</dbReference>
<protein>
    <recommendedName>
        <fullName evidence="3">Replication-associated recombination protein A</fullName>
    </recommendedName>
</protein>
<dbReference type="Pfam" id="PF16193">
    <property type="entry name" value="AAA_assoc_2"/>
    <property type="match status" value="1"/>
</dbReference>
<dbReference type="InterPro" id="IPR021886">
    <property type="entry name" value="MgsA_C"/>
</dbReference>
<dbReference type="Gene3D" id="3.40.50.300">
    <property type="entry name" value="P-loop containing nucleotide triphosphate hydrolases"/>
    <property type="match status" value="1"/>
</dbReference>
<evidence type="ECO:0000256" key="3">
    <source>
        <dbReference type="ARBA" id="ARBA00020776"/>
    </source>
</evidence>
<organism evidence="8 9">
    <name type="scientific">Guyparkeria halophila</name>
    <dbReference type="NCBI Taxonomy" id="47960"/>
    <lineage>
        <taxon>Bacteria</taxon>
        <taxon>Pseudomonadati</taxon>
        <taxon>Pseudomonadota</taxon>
        <taxon>Gammaproteobacteria</taxon>
        <taxon>Chromatiales</taxon>
        <taxon>Thioalkalibacteraceae</taxon>
        <taxon>Guyparkeria</taxon>
    </lineage>
</organism>
<dbReference type="CDD" id="cd18139">
    <property type="entry name" value="HLD_clamp_RarA"/>
    <property type="match status" value="1"/>
</dbReference>
<keyword evidence="4" id="KW-0547">Nucleotide-binding</keyword>
<dbReference type="CDD" id="cd00009">
    <property type="entry name" value="AAA"/>
    <property type="match status" value="1"/>
</dbReference>
<dbReference type="InterPro" id="IPR003593">
    <property type="entry name" value="AAA+_ATPase"/>
</dbReference>